<comment type="similarity">
    <text evidence="3 11">Belongs to the cytochrome c oxidase subunit 5A family.</text>
</comment>
<protein>
    <recommendedName>
        <fullName evidence="11">Cytochrome c oxidase subunit 6, mitochondrial</fullName>
    </recommendedName>
    <alternativeName>
        <fullName evidence="11">Cytochrome c oxidase polypeptide VI</fullName>
    </alternativeName>
</protein>
<accession>A0ABR0TJ15</accession>
<dbReference type="PANTHER" id="PTHR14200:SF11">
    <property type="entry name" value="CYTOCHROME C OXIDASE SUBUNIT 5A, MITOCHONDRIAL"/>
    <property type="match status" value="1"/>
</dbReference>
<dbReference type="CDD" id="cd00923">
    <property type="entry name" value="Cyt_c_Oxidase_Va"/>
    <property type="match status" value="1"/>
</dbReference>
<evidence type="ECO:0000313" key="12">
    <source>
        <dbReference type="EMBL" id="KAK6004397.1"/>
    </source>
</evidence>
<name>A0ABR0TJ15_AURPU</name>
<proteinExistence type="inferred from homology"/>
<dbReference type="EMBL" id="JASGXD010000007">
    <property type="protein sequence ID" value="KAK6004397.1"/>
    <property type="molecule type" value="Genomic_DNA"/>
</dbReference>
<evidence type="ECO:0000256" key="5">
    <source>
        <dbReference type="ARBA" id="ARBA00022723"/>
    </source>
</evidence>
<organism evidence="12 13">
    <name type="scientific">Aureobasidium pullulans</name>
    <name type="common">Black yeast</name>
    <name type="synonym">Pullularia pullulans</name>
    <dbReference type="NCBI Taxonomy" id="5580"/>
    <lineage>
        <taxon>Eukaryota</taxon>
        <taxon>Fungi</taxon>
        <taxon>Dikarya</taxon>
        <taxon>Ascomycota</taxon>
        <taxon>Pezizomycotina</taxon>
        <taxon>Dothideomycetes</taxon>
        <taxon>Dothideomycetidae</taxon>
        <taxon>Dothideales</taxon>
        <taxon>Saccotheciaceae</taxon>
        <taxon>Aureobasidium</taxon>
    </lineage>
</organism>
<evidence type="ECO:0000256" key="9">
    <source>
        <dbReference type="ARBA" id="ARBA00023128"/>
    </source>
</evidence>
<evidence type="ECO:0000313" key="13">
    <source>
        <dbReference type="Proteomes" id="UP001341245"/>
    </source>
</evidence>
<comment type="subunit">
    <text evidence="11">Component of the cytochrome c oxidase (complex IV, CIV), a multisubunit enzyme composed of a catalytic core of 3 subunits and several supernumerary subunits.</text>
</comment>
<comment type="function">
    <text evidence="11">Component of the cytochrome c oxidase, the last enzyme in the mitochondrial electron transport chain which drives oxidative phosphorylation. The respiratory chain contains 3 multisubunit complexes succinate dehydrogenase (complex II, CII), ubiquinol-cytochrome c oxidoreductase (cytochrome b-c1 complex, complex III, CIII) and cytochrome c oxidase (complex IV, CIV), that cooperate to transfer electrons derived from NADH and succinate to molecular oxygen, creating an electrochemical gradient over the inner membrane that drives transmembrane transport and the ATP synthase. Cytochrome c oxidase is the component of the respiratory chain that catalyzes the reduction of oxygen to water. Electrons originating from reduced cytochrome c in the intermembrane space (IMS) are transferred via the dinuclear copper A center (CU(A)) of subunit 2 and heme A of subunit 1 to the active site in subunit 1, a binuclear center (BNC) formed by heme A3 and copper B (CU(B)). The BNC reduces molecular oxygen to 2 water molecules using 4 electrons from cytochrome c in the IMS and 4 protons from the mitochondrial matrix.</text>
</comment>
<comment type="caution">
    <text evidence="12">The sequence shown here is derived from an EMBL/GenBank/DDBJ whole genome shotgun (WGS) entry which is preliminary data.</text>
</comment>
<evidence type="ECO:0000256" key="6">
    <source>
        <dbReference type="ARBA" id="ARBA00022792"/>
    </source>
</evidence>
<gene>
    <name evidence="12" type="ORF">QM012_008259</name>
</gene>
<dbReference type="PANTHER" id="PTHR14200">
    <property type="entry name" value="CYTOCHROME C OXIDASE POLYPEPTIDE"/>
    <property type="match status" value="1"/>
</dbReference>
<evidence type="ECO:0000256" key="4">
    <source>
        <dbReference type="ARBA" id="ARBA00022617"/>
    </source>
</evidence>
<dbReference type="Pfam" id="PF02284">
    <property type="entry name" value="COX5A"/>
    <property type="match status" value="1"/>
</dbReference>
<keyword evidence="5 11" id="KW-0479">Metal-binding</keyword>
<reference evidence="12 13" key="1">
    <citation type="submission" date="2023-11" db="EMBL/GenBank/DDBJ databases">
        <title>Draft genome sequence and annotation of the polyextremotolerant black yeast-like fungus Aureobasidium pullulans NRRL 62042.</title>
        <authorList>
            <person name="Dielentheis-Frenken M.R.E."/>
            <person name="Wibberg D."/>
            <person name="Blank L.M."/>
            <person name="Tiso T."/>
        </authorList>
    </citation>
    <scope>NUCLEOTIDE SEQUENCE [LARGE SCALE GENOMIC DNA]</scope>
    <source>
        <strain evidence="12 13">NRRL 62042</strain>
    </source>
</reference>
<dbReference type="Proteomes" id="UP001341245">
    <property type="component" value="Unassembled WGS sequence"/>
</dbReference>
<comment type="subcellular location">
    <subcellularLocation>
        <location evidence="1 11">Mitochondrion inner membrane</location>
        <topology evidence="1 11">Peripheral membrane protein</topology>
        <orientation evidence="1 11">Matrix side</orientation>
    </subcellularLocation>
</comment>
<keyword evidence="9 11" id="KW-0496">Mitochondrion</keyword>
<evidence type="ECO:0000256" key="8">
    <source>
        <dbReference type="ARBA" id="ARBA00023004"/>
    </source>
</evidence>
<dbReference type="InterPro" id="IPR003204">
    <property type="entry name" value="Cyt_c_oxidase_su5A/6"/>
</dbReference>
<evidence type="ECO:0000256" key="1">
    <source>
        <dbReference type="ARBA" id="ARBA00004443"/>
    </source>
</evidence>
<keyword evidence="10 11" id="KW-0472">Membrane</keyword>
<evidence type="ECO:0000256" key="11">
    <source>
        <dbReference type="RuleBase" id="RU368103"/>
    </source>
</evidence>
<sequence length="187" mass="21024">MSFLRIAARAVRAPAQPRIQVASRVQRLNQARTFSVASVKRADVDAHDPHHEESFEEFTARDPPRLAIASGPPLHAPIPTVRSMSIADVHLQSRYEKEFEGVQDVFELQRNLNNAFAYDLVPAPSVIVAALKAARRVNDFPTAVRIFEGIKAKVENQSQYDEYLTELEGLRKELGVELREAMYPESS</sequence>
<keyword evidence="6 11" id="KW-0999">Mitochondrion inner membrane</keyword>
<evidence type="ECO:0000256" key="10">
    <source>
        <dbReference type="ARBA" id="ARBA00023136"/>
    </source>
</evidence>
<dbReference type="InterPro" id="IPR036545">
    <property type="entry name" value="Cyt_c_oxidase_su5A/6_sf"/>
</dbReference>
<keyword evidence="8 11" id="KW-0408">Iron</keyword>
<keyword evidence="13" id="KW-1185">Reference proteome</keyword>
<keyword evidence="7 11" id="KW-0809">Transit peptide</keyword>
<evidence type="ECO:0000256" key="2">
    <source>
        <dbReference type="ARBA" id="ARBA00004673"/>
    </source>
</evidence>
<dbReference type="Gene3D" id="1.25.40.40">
    <property type="entry name" value="Cytochrome c oxidase, subunit Va/VI"/>
    <property type="match status" value="1"/>
</dbReference>
<evidence type="ECO:0000256" key="3">
    <source>
        <dbReference type="ARBA" id="ARBA00007972"/>
    </source>
</evidence>
<keyword evidence="4 11" id="KW-0349">Heme</keyword>
<dbReference type="SUPFAM" id="SSF48479">
    <property type="entry name" value="Cytochrome c oxidase subunit E"/>
    <property type="match status" value="1"/>
</dbReference>
<evidence type="ECO:0000256" key="7">
    <source>
        <dbReference type="ARBA" id="ARBA00022946"/>
    </source>
</evidence>
<comment type="pathway">
    <text evidence="2 11">Energy metabolism; oxidative phosphorylation.</text>
</comment>